<comment type="subcellular location">
    <subcellularLocation>
        <location evidence="6">Nucleus outer membrane</location>
        <topology evidence="6">Single-pass membrane protein</topology>
    </subcellularLocation>
</comment>
<dbReference type="Proteomes" id="UP000639338">
    <property type="component" value="Unassembled WGS sequence"/>
</dbReference>
<dbReference type="GO" id="GO:0005640">
    <property type="term" value="C:nuclear outer membrane"/>
    <property type="evidence" value="ECO:0007669"/>
    <property type="project" value="UniProtKB-SubCell"/>
</dbReference>
<proteinExistence type="inferred from homology"/>
<dbReference type="SUPFAM" id="SSF53474">
    <property type="entry name" value="alpha/beta-Hydrolases"/>
    <property type="match status" value="1"/>
</dbReference>
<dbReference type="OrthoDB" id="77878at2759"/>
<keyword evidence="2" id="KW-0812">Transmembrane</keyword>
<organism evidence="7 8">
    <name type="scientific">Aphidius gifuensis</name>
    <name type="common">Parasitoid wasp</name>
    <dbReference type="NCBI Taxonomy" id="684658"/>
    <lineage>
        <taxon>Eukaryota</taxon>
        <taxon>Metazoa</taxon>
        <taxon>Ecdysozoa</taxon>
        <taxon>Arthropoda</taxon>
        <taxon>Hexapoda</taxon>
        <taxon>Insecta</taxon>
        <taxon>Pterygota</taxon>
        <taxon>Neoptera</taxon>
        <taxon>Endopterygota</taxon>
        <taxon>Hymenoptera</taxon>
        <taxon>Apocrita</taxon>
        <taxon>Ichneumonoidea</taxon>
        <taxon>Braconidae</taxon>
        <taxon>Aphidiinae</taxon>
        <taxon>Aphidius</taxon>
    </lineage>
</organism>
<dbReference type="InterPro" id="IPR029058">
    <property type="entry name" value="AB_hydrolase_fold"/>
</dbReference>
<comment type="similarity">
    <text evidence="1">Belongs to the TMEM53 family.</text>
</comment>
<evidence type="ECO:0008006" key="9">
    <source>
        <dbReference type="Google" id="ProtNLM"/>
    </source>
</evidence>
<evidence type="ECO:0000256" key="6">
    <source>
        <dbReference type="ARBA" id="ARBA00034303"/>
    </source>
</evidence>
<evidence type="ECO:0000256" key="3">
    <source>
        <dbReference type="ARBA" id="ARBA00022989"/>
    </source>
</evidence>
<dbReference type="AlphaFoldDB" id="A0A835CXG2"/>
<evidence type="ECO:0000313" key="8">
    <source>
        <dbReference type="Proteomes" id="UP000639338"/>
    </source>
</evidence>
<keyword evidence="4" id="KW-0472">Membrane</keyword>
<dbReference type="PANTHER" id="PTHR12265">
    <property type="entry name" value="TRANSMEMBRANE PROTEIN 53"/>
    <property type="match status" value="1"/>
</dbReference>
<accession>A0A835CXG2</accession>
<evidence type="ECO:0000313" key="7">
    <source>
        <dbReference type="EMBL" id="KAF7997413.1"/>
    </source>
</evidence>
<evidence type="ECO:0000256" key="5">
    <source>
        <dbReference type="ARBA" id="ARBA00023242"/>
    </source>
</evidence>
<dbReference type="PANTHER" id="PTHR12265:SF30">
    <property type="entry name" value="TRANSMEMBRANE PROTEIN 53"/>
    <property type="match status" value="1"/>
</dbReference>
<gene>
    <name evidence="7" type="ORF">HCN44_005984</name>
</gene>
<sequence>MADQDDQDELELDYHLTFPTFQQPEFKKKDNEFVFIFEDNDRPVIVLLGWAGCQDKYLAKYSAIYEDKGYITLRYTAPVKCLFWRRNEIPNIGKRLLQVISDRSLDQHPIFFHVFSNGGAFLYQQISLAIEQSYKNTRVKGVIFDSSPGERRVTALFKAISAVLGGNLMTNIPMSLLITIFLSVLWLYEVFAHAWGIDHPVRTNPIALTEEPHSWPQLFLYSDVDTLIPATDVEKFAIRRAERGIHVQLVMFRDSPHVKHYATYPDVYVNTVCNFINDCLSFDKKSNNNNVTDKCKFQERILGLTRPIITKRGVGQLIYREVDREKLN</sequence>
<keyword evidence="8" id="KW-1185">Reference proteome</keyword>
<dbReference type="EMBL" id="JACMRX010000001">
    <property type="protein sequence ID" value="KAF7997413.1"/>
    <property type="molecule type" value="Genomic_DNA"/>
</dbReference>
<protein>
    <recommendedName>
        <fullName evidence="9">Transmembrane protein 53</fullName>
    </recommendedName>
</protein>
<evidence type="ECO:0000256" key="2">
    <source>
        <dbReference type="ARBA" id="ARBA00022692"/>
    </source>
</evidence>
<comment type="caution">
    <text evidence="7">The sequence shown here is derived from an EMBL/GenBank/DDBJ whole genome shotgun (WGS) entry which is preliminary data.</text>
</comment>
<reference evidence="7 8" key="1">
    <citation type="submission" date="2020-08" db="EMBL/GenBank/DDBJ databases">
        <title>Aphidius gifuensis genome sequencing and assembly.</title>
        <authorList>
            <person name="Du Z."/>
        </authorList>
    </citation>
    <scope>NUCLEOTIDE SEQUENCE [LARGE SCALE GENOMIC DNA]</scope>
    <source>
        <strain evidence="7">YNYX2018</strain>
        <tissue evidence="7">Adults</tissue>
    </source>
</reference>
<evidence type="ECO:0000256" key="4">
    <source>
        <dbReference type="ARBA" id="ARBA00023136"/>
    </source>
</evidence>
<dbReference type="Gene3D" id="3.40.50.1820">
    <property type="entry name" value="alpha/beta hydrolase"/>
    <property type="match status" value="1"/>
</dbReference>
<dbReference type="InterPro" id="IPR008547">
    <property type="entry name" value="DUF829_TMEM53"/>
</dbReference>
<keyword evidence="5" id="KW-0539">Nucleus</keyword>
<name>A0A835CXG2_APHGI</name>
<evidence type="ECO:0000256" key="1">
    <source>
        <dbReference type="ARBA" id="ARBA00007387"/>
    </source>
</evidence>
<dbReference type="Pfam" id="PF05705">
    <property type="entry name" value="DUF829"/>
    <property type="match status" value="1"/>
</dbReference>
<keyword evidence="3" id="KW-1133">Transmembrane helix</keyword>